<accession>A0ABR0ELJ6</accession>
<feature type="transmembrane region" description="Helical" evidence="2">
    <location>
        <begin position="222"/>
        <end position="240"/>
    </location>
</feature>
<evidence type="ECO:0000313" key="4">
    <source>
        <dbReference type="Proteomes" id="UP001305779"/>
    </source>
</evidence>
<feature type="transmembrane region" description="Helical" evidence="2">
    <location>
        <begin position="100"/>
        <end position="122"/>
    </location>
</feature>
<reference evidence="3 4" key="1">
    <citation type="journal article" date="2023" name="G3 (Bethesda)">
        <title>A chromosome-level genome assembly of Zasmidium syzygii isolated from banana leaves.</title>
        <authorList>
            <person name="van Westerhoven A.C."/>
            <person name="Mehrabi R."/>
            <person name="Talebi R."/>
            <person name="Steentjes M.B.F."/>
            <person name="Corcolon B."/>
            <person name="Chong P.A."/>
            <person name="Kema G.H.J."/>
            <person name="Seidl M.F."/>
        </authorList>
    </citation>
    <scope>NUCLEOTIDE SEQUENCE [LARGE SCALE GENOMIC DNA]</scope>
    <source>
        <strain evidence="3 4">P124</strain>
    </source>
</reference>
<organism evidence="3 4">
    <name type="scientific">Zasmidium cellare</name>
    <name type="common">Wine cellar mold</name>
    <name type="synonym">Racodium cellare</name>
    <dbReference type="NCBI Taxonomy" id="395010"/>
    <lineage>
        <taxon>Eukaryota</taxon>
        <taxon>Fungi</taxon>
        <taxon>Dikarya</taxon>
        <taxon>Ascomycota</taxon>
        <taxon>Pezizomycotina</taxon>
        <taxon>Dothideomycetes</taxon>
        <taxon>Dothideomycetidae</taxon>
        <taxon>Mycosphaerellales</taxon>
        <taxon>Mycosphaerellaceae</taxon>
        <taxon>Zasmidium</taxon>
    </lineage>
</organism>
<sequence>MAELGMSPNQQDHGPPYVPMNATPGQHPNVRQDVAPSAVFLFLYIVSAVCHQVTFQTNRKKGHKFLMSWAMFGFAMARFGTLIFRIAWACRPYNGSVALTATIFVFLGVLIIYCVVLLLSLRTLRARQPTFGWNPWLDRFIKANYWVLLVVVLVVIPMGITSGYTKDEELLNACAWIEKVGVLYFFLFNLIAPVLYFLALFMPRPKDVQPENFGTGSMRAKLIILGVVLFFTVFIAGFRFGVTWAPFRPLSDPAWYDSRAAFYIIELGFELVITFTLIFTRFDRRFWIPNGSKRPGDYSRIDLDGKQHEQFHLEHQQEKSGAQAEETS</sequence>
<keyword evidence="2" id="KW-0472">Membrane</keyword>
<feature type="transmembrane region" description="Helical" evidence="2">
    <location>
        <begin position="143"/>
        <end position="162"/>
    </location>
</feature>
<feature type="transmembrane region" description="Helical" evidence="2">
    <location>
        <begin position="260"/>
        <end position="279"/>
    </location>
</feature>
<feature type="transmembrane region" description="Helical" evidence="2">
    <location>
        <begin position="182"/>
        <end position="201"/>
    </location>
</feature>
<evidence type="ECO:0000256" key="1">
    <source>
        <dbReference type="SAM" id="MobiDB-lite"/>
    </source>
</evidence>
<keyword evidence="2" id="KW-0812">Transmembrane</keyword>
<keyword evidence="4" id="KW-1185">Reference proteome</keyword>
<proteinExistence type="predicted"/>
<evidence type="ECO:0000256" key="2">
    <source>
        <dbReference type="SAM" id="Phobius"/>
    </source>
</evidence>
<dbReference type="PANTHER" id="PTHR35184:SF1">
    <property type="entry name" value="INTEGRAL MEMBRANE PROTEIN"/>
    <property type="match status" value="1"/>
</dbReference>
<feature type="transmembrane region" description="Helical" evidence="2">
    <location>
        <begin position="66"/>
        <end position="88"/>
    </location>
</feature>
<gene>
    <name evidence="3" type="ORF">PRZ48_007894</name>
</gene>
<dbReference type="EMBL" id="JAXOVC010000005">
    <property type="protein sequence ID" value="KAK4502083.1"/>
    <property type="molecule type" value="Genomic_DNA"/>
</dbReference>
<evidence type="ECO:0000313" key="3">
    <source>
        <dbReference type="EMBL" id="KAK4502083.1"/>
    </source>
</evidence>
<dbReference type="Proteomes" id="UP001305779">
    <property type="component" value="Unassembled WGS sequence"/>
</dbReference>
<protein>
    <submittedName>
        <fullName evidence="3">Uncharacterized protein</fullName>
    </submittedName>
</protein>
<keyword evidence="2" id="KW-1133">Transmembrane helix</keyword>
<comment type="caution">
    <text evidence="3">The sequence shown here is derived from an EMBL/GenBank/DDBJ whole genome shotgun (WGS) entry which is preliminary data.</text>
</comment>
<name>A0ABR0ELJ6_ZASCE</name>
<feature type="transmembrane region" description="Helical" evidence="2">
    <location>
        <begin position="34"/>
        <end position="54"/>
    </location>
</feature>
<feature type="region of interest" description="Disordered" evidence="1">
    <location>
        <begin position="1"/>
        <end position="22"/>
    </location>
</feature>
<dbReference type="PANTHER" id="PTHR35184">
    <property type="entry name" value="YALI0C10208P"/>
    <property type="match status" value="1"/>
</dbReference>